<dbReference type="GeneID" id="20204960"/>
<dbReference type="AlphaFoldDB" id="T1F811"/>
<evidence type="ECO:0000313" key="2">
    <source>
        <dbReference type="EnsemblMetazoa" id="HelroP174345"/>
    </source>
</evidence>
<gene>
    <name evidence="2" type="primary">20204960</name>
    <name evidence="1" type="ORF">HELRODRAFT_174345</name>
</gene>
<dbReference type="HOGENOM" id="CLU_2040610_0_0_1"/>
<reference evidence="3" key="1">
    <citation type="submission" date="2012-12" db="EMBL/GenBank/DDBJ databases">
        <authorList>
            <person name="Hellsten U."/>
            <person name="Grimwood J."/>
            <person name="Chapman J.A."/>
            <person name="Shapiro H."/>
            <person name="Aerts A."/>
            <person name="Otillar R.P."/>
            <person name="Terry A.Y."/>
            <person name="Boore J.L."/>
            <person name="Simakov O."/>
            <person name="Marletaz F."/>
            <person name="Cho S.-J."/>
            <person name="Edsinger-Gonzales E."/>
            <person name="Havlak P."/>
            <person name="Kuo D.-H."/>
            <person name="Larsson T."/>
            <person name="Lv J."/>
            <person name="Arendt D."/>
            <person name="Savage R."/>
            <person name="Osoegawa K."/>
            <person name="de Jong P."/>
            <person name="Lindberg D.R."/>
            <person name="Seaver E.C."/>
            <person name="Weisblat D.A."/>
            <person name="Putnam N.H."/>
            <person name="Grigoriev I.V."/>
            <person name="Rokhsar D.S."/>
        </authorList>
    </citation>
    <scope>NUCLEOTIDE SEQUENCE</scope>
</reference>
<evidence type="ECO:0000313" key="1">
    <source>
        <dbReference type="EMBL" id="ESO02894.1"/>
    </source>
</evidence>
<dbReference type="InParanoid" id="T1F811"/>
<keyword evidence="3" id="KW-1185">Reference proteome</keyword>
<name>T1F811_HELRO</name>
<evidence type="ECO:0000313" key="3">
    <source>
        <dbReference type="Proteomes" id="UP000015101"/>
    </source>
</evidence>
<dbReference type="EMBL" id="AMQM01004893">
    <property type="status" value="NOT_ANNOTATED_CDS"/>
    <property type="molecule type" value="Genomic_DNA"/>
</dbReference>
<dbReference type="EMBL" id="KB096716">
    <property type="protein sequence ID" value="ESO02894.1"/>
    <property type="molecule type" value="Genomic_DNA"/>
</dbReference>
<sequence>MLFCEIFLVSDEKYPASASQKIQIPAIRITRDRRYENKYTENLYLTQLDHNMQKQGETDQRLAKDIERLKLLAHPTGTLEFRDRTATKAFTQAIRDLDMRYDLTISKITTLKRILEQQKIL</sequence>
<dbReference type="Proteomes" id="UP000015101">
    <property type="component" value="Unassembled WGS sequence"/>
</dbReference>
<proteinExistence type="predicted"/>
<dbReference type="CTD" id="20204960"/>
<dbReference type="PANTHER" id="PTHR45823:SF1">
    <property type="entry name" value="T-SNARE COILED-COIL HOMOLOGY DOMAIN-CONTAINING PROTEIN"/>
    <property type="match status" value="1"/>
</dbReference>
<reference evidence="2" key="3">
    <citation type="submission" date="2015-06" db="UniProtKB">
        <authorList>
            <consortium name="EnsemblMetazoa"/>
        </authorList>
    </citation>
    <scope>IDENTIFICATION</scope>
</reference>
<dbReference type="PANTHER" id="PTHR45823">
    <property type="entry name" value="T-SNARE COILED-COIL HOMOLOGY DOMAIN-CONTAINING PROTEIN"/>
    <property type="match status" value="1"/>
</dbReference>
<reference evidence="1 3" key="2">
    <citation type="journal article" date="2013" name="Nature">
        <title>Insights into bilaterian evolution from three spiralian genomes.</title>
        <authorList>
            <person name="Simakov O."/>
            <person name="Marletaz F."/>
            <person name="Cho S.J."/>
            <person name="Edsinger-Gonzales E."/>
            <person name="Havlak P."/>
            <person name="Hellsten U."/>
            <person name="Kuo D.H."/>
            <person name="Larsson T."/>
            <person name="Lv J."/>
            <person name="Arendt D."/>
            <person name="Savage R."/>
            <person name="Osoegawa K."/>
            <person name="de Jong P."/>
            <person name="Grimwood J."/>
            <person name="Chapman J.A."/>
            <person name="Shapiro H."/>
            <person name="Aerts A."/>
            <person name="Otillar R.P."/>
            <person name="Terry A.Y."/>
            <person name="Boore J.L."/>
            <person name="Grigoriev I.V."/>
            <person name="Lindberg D.R."/>
            <person name="Seaver E.C."/>
            <person name="Weisblat D.A."/>
            <person name="Putnam N.H."/>
            <person name="Rokhsar D.S."/>
        </authorList>
    </citation>
    <scope>NUCLEOTIDE SEQUENCE</scope>
</reference>
<organism evidence="2 3">
    <name type="scientific">Helobdella robusta</name>
    <name type="common">Californian leech</name>
    <dbReference type="NCBI Taxonomy" id="6412"/>
    <lineage>
        <taxon>Eukaryota</taxon>
        <taxon>Metazoa</taxon>
        <taxon>Spiralia</taxon>
        <taxon>Lophotrochozoa</taxon>
        <taxon>Annelida</taxon>
        <taxon>Clitellata</taxon>
        <taxon>Hirudinea</taxon>
        <taxon>Rhynchobdellida</taxon>
        <taxon>Glossiphoniidae</taxon>
        <taxon>Helobdella</taxon>
    </lineage>
</organism>
<dbReference type="KEGG" id="hro:HELRODRAFT_174345"/>
<protein>
    <submittedName>
        <fullName evidence="1 2">Uncharacterized protein</fullName>
    </submittedName>
</protein>
<dbReference type="RefSeq" id="XP_009019108.1">
    <property type="nucleotide sequence ID" value="XM_009020860.1"/>
</dbReference>
<accession>T1F811</accession>
<dbReference type="EnsemblMetazoa" id="HelroT174345">
    <property type="protein sequence ID" value="HelroP174345"/>
    <property type="gene ID" value="HelroG174345"/>
</dbReference>
<dbReference type="OrthoDB" id="6091153at2759"/>